<evidence type="ECO:0000256" key="5">
    <source>
        <dbReference type="ARBA" id="ARBA00022741"/>
    </source>
</evidence>
<dbReference type="RefSeq" id="WP_132701362.1">
    <property type="nucleotide sequence ID" value="NZ_SLZR01000006.1"/>
</dbReference>
<evidence type="ECO:0000256" key="3">
    <source>
        <dbReference type="ARBA" id="ARBA00017473"/>
    </source>
</evidence>
<evidence type="ECO:0000256" key="10">
    <source>
        <dbReference type="HAMAP-Rule" id="MF_00061"/>
    </source>
</evidence>
<keyword evidence="5 10" id="KW-0547">Nucleotide-binding</keyword>
<dbReference type="Gene3D" id="3.30.70.890">
    <property type="entry name" value="GHMP kinase, C-terminal domain"/>
    <property type="match status" value="1"/>
</dbReference>
<gene>
    <name evidence="10" type="primary">ispE</name>
    <name evidence="13" type="ORF">BCF53_106121</name>
</gene>
<evidence type="ECO:0000256" key="9">
    <source>
        <dbReference type="ARBA" id="ARBA00032554"/>
    </source>
</evidence>
<dbReference type="Gene3D" id="3.30.230.10">
    <property type="match status" value="1"/>
</dbReference>
<evidence type="ECO:0000313" key="13">
    <source>
        <dbReference type="EMBL" id="TCS41390.1"/>
    </source>
</evidence>
<evidence type="ECO:0000259" key="11">
    <source>
        <dbReference type="Pfam" id="PF00288"/>
    </source>
</evidence>
<dbReference type="InterPro" id="IPR006204">
    <property type="entry name" value="GHMP_kinase_N_dom"/>
</dbReference>
<comment type="similarity">
    <text evidence="1 10">Belongs to the GHMP kinase family. IspE subfamily.</text>
</comment>
<keyword evidence="8 10" id="KW-0414">Isoprene biosynthesis</keyword>
<dbReference type="Proteomes" id="UP000295793">
    <property type="component" value="Unassembled WGS sequence"/>
</dbReference>
<dbReference type="GO" id="GO:0019288">
    <property type="term" value="P:isopentenyl diphosphate biosynthetic process, methylerythritol 4-phosphate pathway"/>
    <property type="evidence" value="ECO:0007669"/>
    <property type="project" value="UniProtKB-UniRule"/>
</dbReference>
<accession>A0A4R3IAI9</accession>
<keyword evidence="4 10" id="KW-0808">Transferase</keyword>
<dbReference type="AlphaFoldDB" id="A0A4R3IAI9"/>
<dbReference type="NCBIfam" id="TIGR00154">
    <property type="entry name" value="ispE"/>
    <property type="match status" value="1"/>
</dbReference>
<comment type="pathway">
    <text evidence="10">Isoprenoid biosynthesis; isopentenyl diphosphate biosynthesis via DXP pathway; isopentenyl diphosphate from 1-deoxy-D-xylulose 5-phosphate: step 3/6.</text>
</comment>
<dbReference type="EC" id="2.7.1.148" evidence="2 10"/>
<feature type="domain" description="GHMP kinase C-terminal" evidence="12">
    <location>
        <begin position="196"/>
        <end position="261"/>
    </location>
</feature>
<dbReference type="EMBL" id="SLZR01000006">
    <property type="protein sequence ID" value="TCS41390.1"/>
    <property type="molecule type" value="Genomic_DNA"/>
</dbReference>
<keyword evidence="7 10" id="KW-0067">ATP-binding</keyword>
<organism evidence="13 14">
    <name type="scientific">Reinekea marinisedimentorum</name>
    <dbReference type="NCBI Taxonomy" id="230495"/>
    <lineage>
        <taxon>Bacteria</taxon>
        <taxon>Pseudomonadati</taxon>
        <taxon>Pseudomonadota</taxon>
        <taxon>Gammaproteobacteria</taxon>
        <taxon>Oceanospirillales</taxon>
        <taxon>Saccharospirillaceae</taxon>
        <taxon>Reinekea</taxon>
    </lineage>
</organism>
<proteinExistence type="inferred from homology"/>
<dbReference type="GO" id="GO:0050515">
    <property type="term" value="F:4-(cytidine 5'-diphospho)-2-C-methyl-D-erythritol kinase activity"/>
    <property type="evidence" value="ECO:0007669"/>
    <property type="project" value="UniProtKB-UniRule"/>
</dbReference>
<evidence type="ECO:0000256" key="4">
    <source>
        <dbReference type="ARBA" id="ARBA00022679"/>
    </source>
</evidence>
<dbReference type="GO" id="GO:0016114">
    <property type="term" value="P:terpenoid biosynthetic process"/>
    <property type="evidence" value="ECO:0007669"/>
    <property type="project" value="UniProtKB-UniRule"/>
</dbReference>
<dbReference type="Pfam" id="PF08544">
    <property type="entry name" value="GHMP_kinases_C"/>
    <property type="match status" value="1"/>
</dbReference>
<dbReference type="InterPro" id="IPR013750">
    <property type="entry name" value="GHMP_kinase_C_dom"/>
</dbReference>
<feature type="binding site" evidence="10">
    <location>
        <begin position="96"/>
        <end position="106"/>
    </location>
    <ligand>
        <name>ATP</name>
        <dbReference type="ChEBI" id="CHEBI:30616"/>
    </ligand>
</feature>
<dbReference type="PIRSF" id="PIRSF010376">
    <property type="entry name" value="IspE"/>
    <property type="match status" value="1"/>
</dbReference>
<dbReference type="SUPFAM" id="SSF55060">
    <property type="entry name" value="GHMP Kinase, C-terminal domain"/>
    <property type="match status" value="1"/>
</dbReference>
<evidence type="ECO:0000256" key="8">
    <source>
        <dbReference type="ARBA" id="ARBA00023229"/>
    </source>
</evidence>
<dbReference type="HAMAP" id="MF_00061">
    <property type="entry name" value="IspE"/>
    <property type="match status" value="1"/>
</dbReference>
<evidence type="ECO:0000259" key="12">
    <source>
        <dbReference type="Pfam" id="PF08544"/>
    </source>
</evidence>
<comment type="caution">
    <text evidence="13">The sequence shown here is derived from an EMBL/GenBank/DDBJ whole genome shotgun (WGS) entry which is preliminary data.</text>
</comment>
<dbReference type="OrthoDB" id="9809438at2"/>
<comment type="catalytic activity">
    <reaction evidence="10">
        <text>4-CDP-2-C-methyl-D-erythritol + ATP = 4-CDP-2-C-methyl-D-erythritol 2-phosphate + ADP + H(+)</text>
        <dbReference type="Rhea" id="RHEA:18437"/>
        <dbReference type="ChEBI" id="CHEBI:15378"/>
        <dbReference type="ChEBI" id="CHEBI:30616"/>
        <dbReference type="ChEBI" id="CHEBI:57823"/>
        <dbReference type="ChEBI" id="CHEBI:57919"/>
        <dbReference type="ChEBI" id="CHEBI:456216"/>
        <dbReference type="EC" id="2.7.1.148"/>
    </reaction>
</comment>
<feature type="active site" evidence="10">
    <location>
        <position position="13"/>
    </location>
</feature>
<feature type="domain" description="GHMP kinase N-terminal" evidence="11">
    <location>
        <begin position="68"/>
        <end position="146"/>
    </location>
</feature>
<evidence type="ECO:0000256" key="7">
    <source>
        <dbReference type="ARBA" id="ARBA00022840"/>
    </source>
</evidence>
<dbReference type="InterPro" id="IPR014721">
    <property type="entry name" value="Ribsml_uS5_D2-typ_fold_subgr"/>
</dbReference>
<evidence type="ECO:0000256" key="6">
    <source>
        <dbReference type="ARBA" id="ARBA00022777"/>
    </source>
</evidence>
<dbReference type="InterPro" id="IPR020568">
    <property type="entry name" value="Ribosomal_Su5_D2-typ_SF"/>
</dbReference>
<evidence type="ECO:0000313" key="14">
    <source>
        <dbReference type="Proteomes" id="UP000295793"/>
    </source>
</evidence>
<dbReference type="GO" id="GO:0005524">
    <property type="term" value="F:ATP binding"/>
    <property type="evidence" value="ECO:0007669"/>
    <property type="project" value="UniProtKB-UniRule"/>
</dbReference>
<dbReference type="SUPFAM" id="SSF54211">
    <property type="entry name" value="Ribosomal protein S5 domain 2-like"/>
    <property type="match status" value="1"/>
</dbReference>
<reference evidence="13 14" key="1">
    <citation type="submission" date="2019-03" db="EMBL/GenBank/DDBJ databases">
        <title>Genomic Encyclopedia of Archaeal and Bacterial Type Strains, Phase II (KMG-II): from individual species to whole genera.</title>
        <authorList>
            <person name="Goeker M."/>
        </authorList>
    </citation>
    <scope>NUCLEOTIDE SEQUENCE [LARGE SCALE GENOMIC DNA]</scope>
    <source>
        <strain evidence="13 14">DSM 15388</strain>
    </source>
</reference>
<dbReference type="PANTHER" id="PTHR43527">
    <property type="entry name" value="4-DIPHOSPHOCYTIDYL-2-C-METHYL-D-ERYTHRITOL KINASE, CHLOROPLASTIC"/>
    <property type="match status" value="1"/>
</dbReference>
<dbReference type="InterPro" id="IPR004424">
    <property type="entry name" value="IspE"/>
</dbReference>
<protein>
    <recommendedName>
        <fullName evidence="3 10">4-diphosphocytidyl-2-C-methyl-D-erythritol kinase</fullName>
        <shortName evidence="10">CMK</shortName>
        <ecNumber evidence="2 10">2.7.1.148</ecNumber>
    </recommendedName>
    <alternativeName>
        <fullName evidence="9 10">4-(cytidine-5'-diphospho)-2-C-methyl-D-erythritol kinase</fullName>
    </alternativeName>
</protein>
<comment type="function">
    <text evidence="10">Catalyzes the phosphorylation of the position 2 hydroxy group of 4-diphosphocytidyl-2C-methyl-D-erythritol.</text>
</comment>
<dbReference type="PANTHER" id="PTHR43527:SF2">
    <property type="entry name" value="4-DIPHOSPHOCYTIDYL-2-C-METHYL-D-ERYTHRITOL KINASE, CHLOROPLASTIC"/>
    <property type="match status" value="1"/>
</dbReference>
<sequence>MQPFNVAIPAPAKLNLFLHIIGQRADGYHQLQTIFQLLDYGDTLEFSSKASGGISLSCDNTSLQGDDNLIIKAAKALQQATGSKLNAHIHLNKVLPMGGGIGGGSSDCATTLLALNQLFGLNLPMQQLLEIGAKLGADVPVFILGKTAWAEGIGEQLTPLPRAEQWYLVLHPNQHVSTVELFKNPDLTRDTPVSTIRPALADTGHNDFEPLVRSIYPTVEHAFQAAQPFGQPRLTGTGSCLFLTMQDEMTARNVLTAIARQHPEFSPFIAKGVCSSPAHKALKALAT</sequence>
<dbReference type="UniPathway" id="UPA00056">
    <property type="reaction ID" value="UER00094"/>
</dbReference>
<evidence type="ECO:0000256" key="2">
    <source>
        <dbReference type="ARBA" id="ARBA00012052"/>
    </source>
</evidence>
<keyword evidence="6 10" id="KW-0418">Kinase</keyword>
<keyword evidence="14" id="KW-1185">Reference proteome</keyword>
<feature type="active site" evidence="10">
    <location>
        <position position="138"/>
    </location>
</feature>
<dbReference type="Pfam" id="PF00288">
    <property type="entry name" value="GHMP_kinases_N"/>
    <property type="match status" value="1"/>
</dbReference>
<dbReference type="InterPro" id="IPR036554">
    <property type="entry name" value="GHMP_kinase_C_sf"/>
</dbReference>
<evidence type="ECO:0000256" key="1">
    <source>
        <dbReference type="ARBA" id="ARBA00009684"/>
    </source>
</evidence>
<name>A0A4R3IAI9_9GAMM</name>